<gene>
    <name evidence="1" type="ORF">ACEG43_49310</name>
</gene>
<evidence type="ECO:0000313" key="2">
    <source>
        <dbReference type="Proteomes" id="UP001571476"/>
    </source>
</evidence>
<accession>A0ABV4T0A6</accession>
<name>A0ABV4T0A6_9ACTN</name>
<feature type="non-terminal residue" evidence="1">
    <location>
        <position position="62"/>
    </location>
</feature>
<evidence type="ECO:0000313" key="1">
    <source>
        <dbReference type="EMBL" id="MFA3843963.1"/>
    </source>
</evidence>
<organism evidence="1 2">
    <name type="scientific">Streptomyces aureus</name>
    <dbReference type="NCBI Taxonomy" id="193461"/>
    <lineage>
        <taxon>Bacteria</taxon>
        <taxon>Bacillati</taxon>
        <taxon>Actinomycetota</taxon>
        <taxon>Actinomycetes</taxon>
        <taxon>Kitasatosporales</taxon>
        <taxon>Streptomycetaceae</taxon>
        <taxon>Streptomyces</taxon>
    </lineage>
</organism>
<protein>
    <submittedName>
        <fullName evidence="1">Uncharacterized protein</fullName>
    </submittedName>
</protein>
<dbReference type="RefSeq" id="WP_372567718.1">
    <property type="nucleotide sequence ID" value="NZ_JBGOSP010000170.1"/>
</dbReference>
<sequence length="62" mass="7099">MSTYTWINEPMLLRRPVEYELTAVIRMVNELSGLDLTGRECVLERGQHQVGVRAGRGLPRDD</sequence>
<comment type="caution">
    <text evidence="1">The sequence shown here is derived from an EMBL/GenBank/DDBJ whole genome shotgun (WGS) entry which is preliminary data.</text>
</comment>
<dbReference type="Proteomes" id="UP001571476">
    <property type="component" value="Unassembled WGS sequence"/>
</dbReference>
<proteinExistence type="predicted"/>
<reference evidence="1 2" key="1">
    <citation type="submission" date="2024-08" db="EMBL/GenBank/DDBJ databases">
        <title>Genome sequence of Streptomyces aureus CACIA-1.46HGO.</title>
        <authorList>
            <person name="Evangelista-Martinez Z."/>
        </authorList>
    </citation>
    <scope>NUCLEOTIDE SEQUENCE [LARGE SCALE GENOMIC DNA]</scope>
    <source>
        <strain evidence="1 2">CACIA-1.46HGO</strain>
    </source>
</reference>
<keyword evidence="2" id="KW-1185">Reference proteome</keyword>
<dbReference type="EMBL" id="JBGOSP010000170">
    <property type="protein sequence ID" value="MFA3843963.1"/>
    <property type="molecule type" value="Genomic_DNA"/>
</dbReference>